<evidence type="ECO:0000256" key="4">
    <source>
        <dbReference type="ARBA" id="ARBA00022842"/>
    </source>
</evidence>
<feature type="binding site" evidence="6">
    <location>
        <position position="160"/>
    </location>
    <ligand>
        <name>Mg(2+)</name>
        <dbReference type="ChEBI" id="CHEBI:18420"/>
    </ligand>
</feature>
<comment type="caution">
    <text evidence="8">The sequence shown here is derived from an EMBL/GenBank/DDBJ whole genome shotgun (WGS) entry which is preliminary data.</text>
</comment>
<feature type="binding site" evidence="6">
    <location>
        <position position="129"/>
    </location>
    <ligand>
        <name>Mg(2+)</name>
        <dbReference type="ChEBI" id="CHEBI:18420"/>
    </ligand>
</feature>
<evidence type="ECO:0000256" key="3">
    <source>
        <dbReference type="ARBA" id="ARBA00022723"/>
    </source>
</evidence>
<reference evidence="8" key="1">
    <citation type="submission" date="2020-01" db="EMBL/GenBank/DDBJ databases">
        <authorList>
            <person name="Rat A."/>
        </authorList>
    </citation>
    <scope>NUCLEOTIDE SEQUENCE</scope>
    <source>
        <strain evidence="8">LMG 28251</strain>
    </source>
</reference>
<feature type="binding site" evidence="5">
    <location>
        <position position="129"/>
    </location>
    <ligand>
        <name>substrate</name>
    </ligand>
</feature>
<evidence type="ECO:0000256" key="6">
    <source>
        <dbReference type="PIRSR" id="PIRSR015582-2"/>
    </source>
</evidence>
<evidence type="ECO:0000256" key="2">
    <source>
        <dbReference type="ARBA" id="ARBA00005568"/>
    </source>
</evidence>
<proteinExistence type="inferred from homology"/>
<dbReference type="AlphaFoldDB" id="A0AAF1K3X5"/>
<dbReference type="PIRSF" id="PIRSF015582">
    <property type="entry name" value="Cit_lyase_B"/>
    <property type="match status" value="1"/>
</dbReference>
<sequence>MTPAPNRSFLFAPGDHPRRSEKVLTIGADAAILDLEDAVANSAKVAARDAVVATLQRPRACRGYVRVNAFETPFCFGDIQAVIGPRLDGLLLPKLESAAQLIGVDWMVAALERAQGLPERGIDIIPIIETARGHDELRNLMQATAGLGGRVRRMAFGAGDYTLDLGIAWSLEESELATIRADMVMASRSAGLEAPLDTVWIELRETEAFTRNCARSAALGFQGRMCIHPDQIPIANAAYAPTEVEVARARTIAAAFAEAEARGLASIQVDGRFVDYPIVERALRLLRLHESITAHGAELR</sequence>
<feature type="binding site" evidence="5">
    <location>
        <position position="66"/>
    </location>
    <ligand>
        <name>substrate</name>
    </ligand>
</feature>
<feature type="domain" description="HpcH/HpaI aldolase/citrate lyase" evidence="7">
    <location>
        <begin position="7"/>
        <end position="229"/>
    </location>
</feature>
<dbReference type="Proteomes" id="UP001196068">
    <property type="component" value="Unassembled WGS sequence"/>
</dbReference>
<accession>A0AAF1K3X5</accession>
<dbReference type="Gene3D" id="3.20.20.60">
    <property type="entry name" value="Phosphoenolpyruvate-binding domains"/>
    <property type="match status" value="1"/>
</dbReference>
<dbReference type="SUPFAM" id="SSF51621">
    <property type="entry name" value="Phosphoenolpyruvate/pyruvate domain"/>
    <property type="match status" value="1"/>
</dbReference>
<dbReference type="GO" id="GO:0016829">
    <property type="term" value="F:lyase activity"/>
    <property type="evidence" value="ECO:0007669"/>
    <property type="project" value="UniProtKB-KW"/>
</dbReference>
<dbReference type="GO" id="GO:0006107">
    <property type="term" value="P:oxaloacetate metabolic process"/>
    <property type="evidence" value="ECO:0007669"/>
    <property type="project" value="TreeGrafter"/>
</dbReference>
<comment type="cofactor">
    <cofactor evidence="1">
        <name>Mg(2+)</name>
        <dbReference type="ChEBI" id="CHEBI:18420"/>
    </cofactor>
</comment>
<organism evidence="8 9">
    <name type="scientific">Plastoroseomonas arctica</name>
    <dbReference type="NCBI Taxonomy" id="1509237"/>
    <lineage>
        <taxon>Bacteria</taxon>
        <taxon>Pseudomonadati</taxon>
        <taxon>Pseudomonadota</taxon>
        <taxon>Alphaproteobacteria</taxon>
        <taxon>Acetobacterales</taxon>
        <taxon>Acetobacteraceae</taxon>
        <taxon>Plastoroseomonas</taxon>
    </lineage>
</organism>
<protein>
    <submittedName>
        <fullName evidence="8">CoA ester lyase</fullName>
    </submittedName>
</protein>
<comment type="similarity">
    <text evidence="2">Belongs to the HpcH/HpaI aldolase family.</text>
</comment>
<dbReference type="InterPro" id="IPR011206">
    <property type="entry name" value="Citrate_lyase_beta/mcl1/mcl2"/>
</dbReference>
<reference evidence="8" key="2">
    <citation type="journal article" date="2021" name="Syst. Appl. Microbiol.">
        <title>Roseomonas hellenica sp. nov., isolated from roots of wild-growing Alkanna tinctoria.</title>
        <authorList>
            <person name="Rat A."/>
            <person name="Naranjo H.D."/>
            <person name="Lebbe L."/>
            <person name="Cnockaert M."/>
            <person name="Krigas N."/>
            <person name="Grigoriadou K."/>
            <person name="Maloupa E."/>
            <person name="Willems A."/>
        </authorList>
    </citation>
    <scope>NUCLEOTIDE SEQUENCE</scope>
    <source>
        <strain evidence="8">LMG 28251</strain>
    </source>
</reference>
<keyword evidence="9" id="KW-1185">Reference proteome</keyword>
<evidence type="ECO:0000259" key="7">
    <source>
        <dbReference type="Pfam" id="PF03328"/>
    </source>
</evidence>
<keyword evidence="8" id="KW-0456">Lyase</keyword>
<dbReference type="InterPro" id="IPR040442">
    <property type="entry name" value="Pyrv_kinase-like_dom_sf"/>
</dbReference>
<evidence type="ECO:0000313" key="9">
    <source>
        <dbReference type="Proteomes" id="UP001196068"/>
    </source>
</evidence>
<evidence type="ECO:0000313" key="8">
    <source>
        <dbReference type="EMBL" id="MBR0655370.1"/>
    </source>
</evidence>
<keyword evidence="4 6" id="KW-0460">Magnesium</keyword>
<dbReference type="PANTHER" id="PTHR32308:SF0">
    <property type="entry name" value="HPCH_HPAI ALDOLASE_CITRATE LYASE DOMAIN-CONTAINING PROTEIN"/>
    <property type="match status" value="1"/>
</dbReference>
<evidence type="ECO:0000256" key="1">
    <source>
        <dbReference type="ARBA" id="ARBA00001946"/>
    </source>
</evidence>
<dbReference type="InterPro" id="IPR015813">
    <property type="entry name" value="Pyrv/PenolPyrv_kinase-like_dom"/>
</dbReference>
<keyword evidence="3 6" id="KW-0479">Metal-binding</keyword>
<dbReference type="EMBL" id="JAAEDH010000009">
    <property type="protein sequence ID" value="MBR0655370.1"/>
    <property type="molecule type" value="Genomic_DNA"/>
</dbReference>
<gene>
    <name evidence="8" type="ORF">GXW79_09770</name>
</gene>
<dbReference type="GO" id="GO:0000287">
    <property type="term" value="F:magnesium ion binding"/>
    <property type="evidence" value="ECO:0007669"/>
    <property type="project" value="TreeGrafter"/>
</dbReference>
<name>A0AAF1K3X5_9PROT</name>
<dbReference type="PANTHER" id="PTHR32308">
    <property type="entry name" value="LYASE BETA SUBUNIT, PUTATIVE (AFU_ORTHOLOGUE AFUA_4G13030)-RELATED"/>
    <property type="match status" value="1"/>
</dbReference>
<dbReference type="RefSeq" id="WP_211874201.1">
    <property type="nucleotide sequence ID" value="NZ_JAAEDH010000009.1"/>
</dbReference>
<dbReference type="Pfam" id="PF03328">
    <property type="entry name" value="HpcH_HpaI"/>
    <property type="match status" value="1"/>
</dbReference>
<dbReference type="InterPro" id="IPR005000">
    <property type="entry name" value="Aldolase/citrate-lyase_domain"/>
</dbReference>
<evidence type="ECO:0000256" key="5">
    <source>
        <dbReference type="PIRSR" id="PIRSR015582-1"/>
    </source>
</evidence>